<accession>A0A9K3J9I9</accession>
<evidence type="ECO:0000313" key="1">
    <source>
        <dbReference type="EMBL" id="KAF5811329.1"/>
    </source>
</evidence>
<evidence type="ECO:0000313" key="2">
    <source>
        <dbReference type="Proteomes" id="UP000215914"/>
    </source>
</evidence>
<evidence type="ECO:0008006" key="3">
    <source>
        <dbReference type="Google" id="ProtNLM"/>
    </source>
</evidence>
<dbReference type="Gramene" id="mRNA:HanXRQr2_Chr04g0180181">
    <property type="protein sequence ID" value="mRNA:HanXRQr2_Chr04g0180181"/>
    <property type="gene ID" value="HanXRQr2_Chr04g0180181"/>
</dbReference>
<reference evidence="1" key="1">
    <citation type="journal article" date="2017" name="Nature">
        <title>The sunflower genome provides insights into oil metabolism, flowering and Asterid evolution.</title>
        <authorList>
            <person name="Badouin H."/>
            <person name="Gouzy J."/>
            <person name="Grassa C.J."/>
            <person name="Murat F."/>
            <person name="Staton S.E."/>
            <person name="Cottret L."/>
            <person name="Lelandais-Briere C."/>
            <person name="Owens G.L."/>
            <person name="Carrere S."/>
            <person name="Mayjonade B."/>
            <person name="Legrand L."/>
            <person name="Gill N."/>
            <person name="Kane N.C."/>
            <person name="Bowers J.E."/>
            <person name="Hubner S."/>
            <person name="Bellec A."/>
            <person name="Berard A."/>
            <person name="Berges H."/>
            <person name="Blanchet N."/>
            <person name="Boniface M.C."/>
            <person name="Brunel D."/>
            <person name="Catrice O."/>
            <person name="Chaidir N."/>
            <person name="Claudel C."/>
            <person name="Donnadieu C."/>
            <person name="Faraut T."/>
            <person name="Fievet G."/>
            <person name="Helmstetter N."/>
            <person name="King M."/>
            <person name="Knapp S.J."/>
            <person name="Lai Z."/>
            <person name="Le Paslier M.C."/>
            <person name="Lippi Y."/>
            <person name="Lorenzon L."/>
            <person name="Mandel J.R."/>
            <person name="Marage G."/>
            <person name="Marchand G."/>
            <person name="Marquand E."/>
            <person name="Bret-Mestries E."/>
            <person name="Morien E."/>
            <person name="Nambeesan S."/>
            <person name="Nguyen T."/>
            <person name="Pegot-Espagnet P."/>
            <person name="Pouilly N."/>
            <person name="Raftis F."/>
            <person name="Sallet E."/>
            <person name="Schiex T."/>
            <person name="Thomas J."/>
            <person name="Vandecasteele C."/>
            <person name="Vares D."/>
            <person name="Vear F."/>
            <person name="Vautrin S."/>
            <person name="Crespi M."/>
            <person name="Mangin B."/>
            <person name="Burke J.M."/>
            <person name="Salse J."/>
            <person name="Munos S."/>
            <person name="Vincourt P."/>
            <person name="Rieseberg L.H."/>
            <person name="Langlade N.B."/>
        </authorList>
    </citation>
    <scope>NUCLEOTIDE SEQUENCE</scope>
    <source>
        <tissue evidence="1">Leaves</tissue>
    </source>
</reference>
<proteinExistence type="predicted"/>
<dbReference type="PANTHER" id="PTHR31248:SF2">
    <property type="entry name" value="DOMAIN PROTEIN, PUTATIVE (AFU_ORTHOLOGUE AFUA_5G04290)-RELATED"/>
    <property type="match status" value="1"/>
</dbReference>
<dbReference type="Proteomes" id="UP000215914">
    <property type="component" value="Unassembled WGS sequence"/>
</dbReference>
<dbReference type="PANTHER" id="PTHR31248">
    <property type="entry name" value="DOMAIN PROTEIN, PUTATIVE (AFU_ORTHOLOGUE AFUA_5G04290)-RELATED"/>
    <property type="match status" value="1"/>
</dbReference>
<organism evidence="1 2">
    <name type="scientific">Helianthus annuus</name>
    <name type="common">Common sunflower</name>
    <dbReference type="NCBI Taxonomy" id="4232"/>
    <lineage>
        <taxon>Eukaryota</taxon>
        <taxon>Viridiplantae</taxon>
        <taxon>Streptophyta</taxon>
        <taxon>Embryophyta</taxon>
        <taxon>Tracheophyta</taxon>
        <taxon>Spermatophyta</taxon>
        <taxon>Magnoliopsida</taxon>
        <taxon>eudicotyledons</taxon>
        <taxon>Gunneridae</taxon>
        <taxon>Pentapetalae</taxon>
        <taxon>asterids</taxon>
        <taxon>campanulids</taxon>
        <taxon>Asterales</taxon>
        <taxon>Asteraceae</taxon>
        <taxon>Asteroideae</taxon>
        <taxon>Heliantheae alliance</taxon>
        <taxon>Heliantheae</taxon>
        <taxon>Helianthus</taxon>
    </lineage>
</organism>
<dbReference type="EMBL" id="MNCJ02000319">
    <property type="protein sequence ID" value="KAF5811329.1"/>
    <property type="molecule type" value="Genomic_DNA"/>
</dbReference>
<protein>
    <recommendedName>
        <fullName evidence="3">Glycine-rich protein A3</fullName>
    </recommendedName>
</protein>
<name>A0A9K3J9I9_HELAN</name>
<comment type="caution">
    <text evidence="1">The sequence shown here is derived from an EMBL/GenBank/DDBJ whole genome shotgun (WGS) entry which is preliminary data.</text>
</comment>
<keyword evidence="2" id="KW-1185">Reference proteome</keyword>
<gene>
    <name evidence="1" type="ORF">HanXRQr2_Chr04g0180181</name>
</gene>
<sequence>MGGGYKHYHASGAGHCPPHAAYPPYPYPNHGYPYPSPGGYPPAGYPHGGYPPPGGYPPSAPYYPGYCPHKKSCLVHGGHKHGVGTFLAGGAAAVAAAYGAHHTPHYGYGYHHHHHHGKFKHYKFKRAKFGKRWKHRGMFGKHKMWK</sequence>
<dbReference type="AlphaFoldDB" id="A0A9K3J9I9"/>
<reference evidence="1" key="2">
    <citation type="submission" date="2020-06" db="EMBL/GenBank/DDBJ databases">
        <title>Helianthus annuus Genome sequencing and assembly Release 2.</title>
        <authorList>
            <person name="Gouzy J."/>
            <person name="Langlade N."/>
            <person name="Munos S."/>
        </authorList>
    </citation>
    <scope>NUCLEOTIDE SEQUENCE</scope>
    <source>
        <tissue evidence="1">Leaves</tissue>
    </source>
</reference>